<keyword evidence="2" id="KW-0254">Endocytosis</keyword>
<dbReference type="GO" id="GO:0000149">
    <property type="term" value="F:SNARE binding"/>
    <property type="evidence" value="ECO:0007669"/>
    <property type="project" value="TreeGrafter"/>
</dbReference>
<dbReference type="CDD" id="cd03564">
    <property type="entry name" value="ANTH_N"/>
    <property type="match status" value="1"/>
</dbReference>
<dbReference type="GeneID" id="92378891"/>
<dbReference type="RefSeq" id="XP_067077885.1">
    <property type="nucleotide sequence ID" value="XM_067221784.1"/>
</dbReference>
<feature type="region of interest" description="Disordered" evidence="5">
    <location>
        <begin position="433"/>
        <end position="492"/>
    </location>
</feature>
<dbReference type="InterPro" id="IPR045192">
    <property type="entry name" value="AP180-like"/>
</dbReference>
<dbReference type="AlphaFoldDB" id="A0A1G4I3Q7"/>
<dbReference type="GO" id="GO:0032050">
    <property type="term" value="F:clathrin heavy chain binding"/>
    <property type="evidence" value="ECO:0007669"/>
    <property type="project" value="TreeGrafter"/>
</dbReference>
<gene>
    <name evidence="7" type="ORF">TEOVI_000495100</name>
</gene>
<feature type="compositionally biased region" description="Polar residues" evidence="5">
    <location>
        <begin position="461"/>
        <end position="478"/>
    </location>
</feature>
<feature type="region of interest" description="Disordered" evidence="5">
    <location>
        <begin position="350"/>
        <end position="369"/>
    </location>
</feature>
<comment type="caution">
    <text evidence="7">The sequence shown here is derived from an EMBL/GenBank/DDBJ whole genome shotgun (WGS) entry which is preliminary data.</text>
</comment>
<evidence type="ECO:0000313" key="7">
    <source>
        <dbReference type="EMBL" id="SCU66431.1"/>
    </source>
</evidence>
<dbReference type="InterPro" id="IPR011417">
    <property type="entry name" value="ANTH_dom"/>
</dbReference>
<dbReference type="VEuPathDB" id="TriTrypDB:TEOVI_000495100"/>
<comment type="subcellular location">
    <subcellularLocation>
        <location evidence="1">Membrane</location>
        <location evidence="1">Clathrin-coated pit</location>
    </subcellularLocation>
</comment>
<dbReference type="FunFam" id="1.20.58.150:FF:000015">
    <property type="match status" value="1"/>
</dbReference>
<evidence type="ECO:0000313" key="8">
    <source>
        <dbReference type="Proteomes" id="UP000195570"/>
    </source>
</evidence>
<dbReference type="GO" id="GO:0005546">
    <property type="term" value="F:phosphatidylinositol-4,5-bisphosphate binding"/>
    <property type="evidence" value="ECO:0007669"/>
    <property type="project" value="TreeGrafter"/>
</dbReference>
<evidence type="ECO:0000256" key="5">
    <source>
        <dbReference type="SAM" id="MobiDB-lite"/>
    </source>
</evidence>
<dbReference type="InterPro" id="IPR014712">
    <property type="entry name" value="ANTH_dom_sf"/>
</dbReference>
<dbReference type="Pfam" id="PF07651">
    <property type="entry name" value="ANTH"/>
    <property type="match status" value="1"/>
</dbReference>
<sequence>MNSKDTNELKRGAGYLKEKAIIGLTRVTGNELDRAIYKVTSHKLKAPKEKHMQRVLAATRGYSSQKTHKGRNTCEYIVSEFEKRLHTHNWIVVLKTLVTFHRLMKDGSDEVNNCIQQNRNIFCFRNIKDLSESSEGAVQSVFIRQYMYYLEERSSSQRKLGASKRMENSEFGVFLRSLDVDTLGPVFESLLVQLSALVEVQYKEAIVDNFCTMEAFQRLVNDGKLLYQILSDRAIFILDGFSGFTLQQKKDWVRRYREYTVVGERLRLLFESIANSKRMFDEPPPPLKALPGSLLESLEREVRLSSIAHEDITETLESLGITADEKTPLKATTSDGTMAIYSPVGTEKALDTTETGAPPVTEPKKESGFSIDDLFVPPPVTDSHQQTSYNPSTIPQGTQMEGPLIQTEANPNMTYTFPTGVPVGQNFFGQQPTGNSLTWEAPSPAPGSMQPQSAAGIVPSWSDSSASWGRGNCGSNTVDPFKDLYASQKGGQ</sequence>
<dbReference type="SUPFAM" id="SSF48464">
    <property type="entry name" value="ENTH/VHS domain"/>
    <property type="match status" value="1"/>
</dbReference>
<dbReference type="GO" id="GO:0048268">
    <property type="term" value="P:clathrin coat assembly"/>
    <property type="evidence" value="ECO:0007669"/>
    <property type="project" value="InterPro"/>
</dbReference>
<proteinExistence type="predicted"/>
<dbReference type="PANTHER" id="PTHR22951">
    <property type="entry name" value="CLATHRIN ASSEMBLY PROTEIN"/>
    <property type="match status" value="1"/>
</dbReference>
<dbReference type="InterPro" id="IPR008942">
    <property type="entry name" value="ENTH_VHS"/>
</dbReference>
<evidence type="ECO:0000256" key="2">
    <source>
        <dbReference type="ARBA" id="ARBA00022583"/>
    </source>
</evidence>
<dbReference type="GO" id="GO:0006900">
    <property type="term" value="P:vesicle budding from membrane"/>
    <property type="evidence" value="ECO:0007669"/>
    <property type="project" value="TreeGrafter"/>
</dbReference>
<dbReference type="EMBL" id="CZPT02000533">
    <property type="protein sequence ID" value="SCU66431.1"/>
    <property type="molecule type" value="Genomic_DNA"/>
</dbReference>
<dbReference type="Gene3D" id="1.25.40.90">
    <property type="match status" value="1"/>
</dbReference>
<dbReference type="Proteomes" id="UP000195570">
    <property type="component" value="Unassembled WGS sequence"/>
</dbReference>
<reference evidence="7" key="1">
    <citation type="submission" date="2016-09" db="EMBL/GenBank/DDBJ databases">
        <authorList>
            <person name="Hebert L."/>
            <person name="Moumen B."/>
        </authorList>
    </citation>
    <scope>NUCLEOTIDE SEQUENCE [LARGE SCALE GENOMIC DNA]</scope>
    <source>
        <strain evidence="7">OVI</strain>
    </source>
</reference>
<accession>A0A1G4I3Q7</accession>
<evidence type="ECO:0000259" key="6">
    <source>
        <dbReference type="PROSITE" id="PS50942"/>
    </source>
</evidence>
<feature type="domain" description="ENTH" evidence="6">
    <location>
        <begin position="24"/>
        <end position="164"/>
    </location>
</feature>
<dbReference type="SMART" id="SM00273">
    <property type="entry name" value="ENTH"/>
    <property type="match status" value="1"/>
</dbReference>
<dbReference type="GO" id="GO:0005905">
    <property type="term" value="C:clathrin-coated pit"/>
    <property type="evidence" value="ECO:0007669"/>
    <property type="project" value="UniProtKB-SubCell"/>
</dbReference>
<dbReference type="SUPFAM" id="SSF89009">
    <property type="entry name" value="GAT-like domain"/>
    <property type="match status" value="1"/>
</dbReference>
<name>A0A1G4I3Q7_TRYEQ</name>
<dbReference type="GO" id="GO:0005545">
    <property type="term" value="F:1-phosphatidylinositol binding"/>
    <property type="evidence" value="ECO:0007669"/>
    <property type="project" value="InterPro"/>
</dbReference>
<evidence type="ECO:0000256" key="3">
    <source>
        <dbReference type="ARBA" id="ARBA00023136"/>
    </source>
</evidence>
<dbReference type="InterPro" id="IPR013809">
    <property type="entry name" value="ENTH"/>
</dbReference>
<keyword evidence="4" id="KW-0168">Coated pit</keyword>
<protein>
    <submittedName>
        <fullName evidence="7">Clathrin coat assembly protein, putative</fullName>
    </submittedName>
</protein>
<evidence type="ECO:0000256" key="4">
    <source>
        <dbReference type="ARBA" id="ARBA00023176"/>
    </source>
</evidence>
<keyword evidence="3" id="KW-0472">Membrane</keyword>
<dbReference type="InterPro" id="IPR048050">
    <property type="entry name" value="ANTH_N_plant"/>
</dbReference>
<evidence type="ECO:0000256" key="1">
    <source>
        <dbReference type="ARBA" id="ARBA00004600"/>
    </source>
</evidence>
<organism evidence="7 8">
    <name type="scientific">Trypanosoma equiperdum</name>
    <dbReference type="NCBI Taxonomy" id="5694"/>
    <lineage>
        <taxon>Eukaryota</taxon>
        <taxon>Discoba</taxon>
        <taxon>Euglenozoa</taxon>
        <taxon>Kinetoplastea</taxon>
        <taxon>Metakinetoplastina</taxon>
        <taxon>Trypanosomatida</taxon>
        <taxon>Trypanosomatidae</taxon>
        <taxon>Trypanosoma</taxon>
    </lineage>
</organism>
<dbReference type="Gene3D" id="1.20.58.150">
    <property type="entry name" value="ANTH domain"/>
    <property type="match status" value="1"/>
</dbReference>
<dbReference type="GO" id="GO:0030136">
    <property type="term" value="C:clathrin-coated vesicle"/>
    <property type="evidence" value="ECO:0007669"/>
    <property type="project" value="InterPro"/>
</dbReference>
<keyword evidence="8" id="KW-1185">Reference proteome</keyword>
<dbReference type="GO" id="GO:0072583">
    <property type="term" value="P:clathrin-dependent endocytosis"/>
    <property type="evidence" value="ECO:0007669"/>
    <property type="project" value="InterPro"/>
</dbReference>
<dbReference type="PROSITE" id="PS50942">
    <property type="entry name" value="ENTH"/>
    <property type="match status" value="1"/>
</dbReference>
<dbReference type="PANTHER" id="PTHR22951:SF5">
    <property type="entry name" value="PHOSPHATIDYLINOSITOL-BINDING CLATHRIN ASSEMBLY PROTEIN LAP"/>
    <property type="match status" value="1"/>
</dbReference>